<dbReference type="Proteomes" id="UP000239549">
    <property type="component" value="Unassembled WGS sequence"/>
</dbReference>
<dbReference type="PANTHER" id="PTHR13710">
    <property type="entry name" value="DNA HELICASE RECQ FAMILY MEMBER"/>
    <property type="match status" value="1"/>
</dbReference>
<dbReference type="Pfam" id="PF00271">
    <property type="entry name" value="Helicase_C"/>
    <property type="match status" value="1"/>
</dbReference>
<proteinExistence type="inferred from homology"/>
<accession>A0A2L2X706</accession>
<dbReference type="InterPro" id="IPR011545">
    <property type="entry name" value="DEAD/DEAH_box_helicase_dom"/>
</dbReference>
<dbReference type="SMART" id="SM00487">
    <property type="entry name" value="DEXDc"/>
    <property type="match status" value="1"/>
</dbReference>
<evidence type="ECO:0000256" key="5">
    <source>
        <dbReference type="ARBA" id="ARBA00023235"/>
    </source>
</evidence>
<feature type="domain" description="Helicase ATP-binding" evidence="8">
    <location>
        <begin position="160"/>
        <end position="356"/>
    </location>
</feature>
<dbReference type="GO" id="GO:0009378">
    <property type="term" value="F:four-way junction helicase activity"/>
    <property type="evidence" value="ECO:0007669"/>
    <property type="project" value="TreeGrafter"/>
</dbReference>
<dbReference type="SUPFAM" id="SSF52540">
    <property type="entry name" value="P-loop containing nucleoside triphosphate hydrolases"/>
    <property type="match status" value="1"/>
</dbReference>
<evidence type="ECO:0000256" key="2">
    <source>
        <dbReference type="ARBA" id="ARBA00022741"/>
    </source>
</evidence>
<keyword evidence="5" id="KW-0413">Isomerase</keyword>
<dbReference type="PROSITE" id="PS51192">
    <property type="entry name" value="HELICASE_ATP_BIND_1"/>
    <property type="match status" value="1"/>
</dbReference>
<evidence type="ECO:0000313" key="10">
    <source>
        <dbReference type="EMBL" id="GBF31838.1"/>
    </source>
</evidence>
<dbReference type="EMBL" id="BFAV01000002">
    <property type="protein sequence ID" value="GBF31838.1"/>
    <property type="molecule type" value="Genomic_DNA"/>
</dbReference>
<dbReference type="GO" id="GO:0003677">
    <property type="term" value="F:DNA binding"/>
    <property type="evidence" value="ECO:0007669"/>
    <property type="project" value="UniProtKB-KW"/>
</dbReference>
<dbReference type="InterPro" id="IPR014001">
    <property type="entry name" value="Helicase_ATP-bd"/>
</dbReference>
<dbReference type="PROSITE" id="PS51194">
    <property type="entry name" value="HELICASE_CTER"/>
    <property type="match status" value="1"/>
</dbReference>
<dbReference type="GO" id="GO:0005694">
    <property type="term" value="C:chromosome"/>
    <property type="evidence" value="ECO:0007669"/>
    <property type="project" value="TreeGrafter"/>
</dbReference>
<feature type="domain" description="Helicase C-terminal" evidence="9">
    <location>
        <begin position="384"/>
        <end position="536"/>
    </location>
</feature>
<dbReference type="SMART" id="SM00490">
    <property type="entry name" value="HELICc"/>
    <property type="match status" value="1"/>
</dbReference>
<name>A0A2L2X706_9FIRM</name>
<dbReference type="GO" id="GO:0005524">
    <property type="term" value="F:ATP binding"/>
    <property type="evidence" value="ECO:0007669"/>
    <property type="project" value="UniProtKB-KW"/>
</dbReference>
<dbReference type="PANTHER" id="PTHR13710:SF105">
    <property type="entry name" value="ATP-DEPENDENT DNA HELICASE Q1"/>
    <property type="match status" value="1"/>
</dbReference>
<keyword evidence="2" id="KW-0547">Nucleotide-binding</keyword>
<dbReference type="NCBIfam" id="NF041063">
    <property type="entry name" value="DpdF"/>
    <property type="match status" value="1"/>
</dbReference>
<dbReference type="InterPro" id="IPR001650">
    <property type="entry name" value="Helicase_C-like"/>
</dbReference>
<comment type="caution">
    <text evidence="10">The sequence shown here is derived from an EMBL/GenBank/DDBJ whole genome shotgun (WGS) entry which is preliminary data.</text>
</comment>
<sequence>MSNIYEVVQQVLLGRCPPGEGKEFIKQLLAKNVGSREYSRGSCAFRLCRSLERREYHDFAGHLRQFLLTNKCGLTLTEELAQKLKELAEEFRLFIHGSLEIKALTHYPQWMDGATQHLAELYDFPRRRQTSMGLGDGILYHMTGYTHYISREQKAIISASMCLPPGHTLLACLPTSGGKSLVGQMPAFFFTEGGTISGAVTEAGSSIVVVPTVALAIDQAQSAGKYFKNAISDEHRPAAYYGNVGEAEKKRIYSGLKNGTLPLLFISPEATLSAPFQRVLLEAARRGRLNSLIVDEAHIVVDWGRSFRPEFQFLSSFRRRLLEESHGRLKTVLLSATLTEWTSAIIRELFAEDGNLVEIRGDALRPEPMFWLDRSRSEEEREEKILNILPLLPRPIILYVTKPERARAWLSKIKDRGFSCAETFTGETTSGQREYILRRWGDNELDIIVATSAFGMGVDKPDIRTVIHCCLPESINRFYQEVGRGGRDGFPSISILSYVPLVDSDETFHLINSSVLTAENIASRWESMRARPVEWTCGDTFWADTDYKPPHLEDKITGQRNADFNEIALLFLVRKKYIDILDTRDGQNLRRQVLVRMSKLDVLQNQGALLEEIAPLRERDWDYISLELQVMKDLAANSKTCWANSFVQTYSLTTELCGGCPACRRKNLLPYNSWQSLRIWGQENLPVASCISGLLSTWLGCGKEVLLYHSDAEPLSMHDLIALAQGLLKDGARQLIIPEPAQEKWRQMLEELPGENTYYSIFALPEVLEENVRPLIAGPVALVYPAHEELCRQAYHWTQDYLRQQEGSQVIHIAPKSLQIDGKKLSEQVEGGCYSTDKLIEKGKIDNDWI</sequence>
<evidence type="ECO:0000256" key="3">
    <source>
        <dbReference type="ARBA" id="ARBA00022840"/>
    </source>
</evidence>
<dbReference type="GO" id="GO:0005737">
    <property type="term" value="C:cytoplasm"/>
    <property type="evidence" value="ECO:0007669"/>
    <property type="project" value="TreeGrafter"/>
</dbReference>
<evidence type="ECO:0000259" key="9">
    <source>
        <dbReference type="PROSITE" id="PS51194"/>
    </source>
</evidence>
<comment type="catalytic activity">
    <reaction evidence="6">
        <text>Couples ATP hydrolysis with the unwinding of duplex DNA by translocating in the 3'-5' direction.</text>
        <dbReference type="EC" id="5.6.2.4"/>
    </reaction>
</comment>
<evidence type="ECO:0000259" key="8">
    <source>
        <dbReference type="PROSITE" id="PS51192"/>
    </source>
</evidence>
<protein>
    <recommendedName>
        <fullName evidence="7">DNA 3'-5' helicase</fullName>
        <ecNumber evidence="7">5.6.2.4</ecNumber>
    </recommendedName>
</protein>
<gene>
    <name evidence="10" type="ORF">DCCM_0022</name>
</gene>
<keyword evidence="11" id="KW-1185">Reference proteome</keyword>
<dbReference type="InterPro" id="IPR027417">
    <property type="entry name" value="P-loop_NTPase"/>
</dbReference>
<keyword evidence="3" id="KW-0067">ATP-binding</keyword>
<evidence type="ECO:0000256" key="1">
    <source>
        <dbReference type="ARBA" id="ARBA00005446"/>
    </source>
</evidence>
<evidence type="ECO:0000256" key="6">
    <source>
        <dbReference type="ARBA" id="ARBA00034617"/>
    </source>
</evidence>
<dbReference type="GO" id="GO:0000724">
    <property type="term" value="P:double-strand break repair via homologous recombination"/>
    <property type="evidence" value="ECO:0007669"/>
    <property type="project" value="TreeGrafter"/>
</dbReference>
<dbReference type="Gene3D" id="3.40.50.300">
    <property type="entry name" value="P-loop containing nucleotide triphosphate hydrolases"/>
    <property type="match status" value="2"/>
</dbReference>
<reference evidence="11" key="1">
    <citation type="submission" date="2018-02" db="EMBL/GenBank/DDBJ databases">
        <title>Genome sequence of Desulfocucumis palustris strain NAW-5.</title>
        <authorList>
            <person name="Watanabe M."/>
            <person name="Kojima H."/>
            <person name="Fukui M."/>
        </authorList>
    </citation>
    <scope>NUCLEOTIDE SEQUENCE [LARGE SCALE GENOMIC DNA]</scope>
    <source>
        <strain evidence="11">NAW-5</strain>
    </source>
</reference>
<evidence type="ECO:0000313" key="11">
    <source>
        <dbReference type="Proteomes" id="UP000239549"/>
    </source>
</evidence>
<keyword evidence="10" id="KW-0347">Helicase</keyword>
<dbReference type="RefSeq" id="WP_104370455.1">
    <property type="nucleotide sequence ID" value="NZ_BFAV01000002.1"/>
</dbReference>
<evidence type="ECO:0000256" key="4">
    <source>
        <dbReference type="ARBA" id="ARBA00023125"/>
    </source>
</evidence>
<dbReference type="OrthoDB" id="9763310at2"/>
<dbReference type="AlphaFoldDB" id="A0A2L2X706"/>
<organism evidence="10 11">
    <name type="scientific">Desulfocucumis palustris</name>
    <dbReference type="NCBI Taxonomy" id="1898651"/>
    <lineage>
        <taxon>Bacteria</taxon>
        <taxon>Bacillati</taxon>
        <taxon>Bacillota</taxon>
        <taxon>Clostridia</taxon>
        <taxon>Eubacteriales</taxon>
        <taxon>Desulfocucumaceae</taxon>
        <taxon>Desulfocucumis</taxon>
    </lineage>
</organism>
<dbReference type="Pfam" id="PF00270">
    <property type="entry name" value="DEAD"/>
    <property type="match status" value="1"/>
</dbReference>
<evidence type="ECO:0000256" key="7">
    <source>
        <dbReference type="ARBA" id="ARBA00034808"/>
    </source>
</evidence>
<comment type="similarity">
    <text evidence="1">Belongs to the helicase family. RecQ subfamily.</text>
</comment>
<dbReference type="GO" id="GO:0043138">
    <property type="term" value="F:3'-5' DNA helicase activity"/>
    <property type="evidence" value="ECO:0007669"/>
    <property type="project" value="UniProtKB-EC"/>
</dbReference>
<dbReference type="EC" id="5.6.2.4" evidence="7"/>
<keyword evidence="4" id="KW-0238">DNA-binding</keyword>
<keyword evidence="10" id="KW-0378">Hydrolase</keyword>